<keyword evidence="1" id="KW-0472">Membrane</keyword>
<dbReference type="EMBL" id="LKAM01000004">
    <property type="protein sequence ID" value="KUM49024.1"/>
    <property type="molecule type" value="Genomic_DNA"/>
</dbReference>
<sequence length="112" mass="12515">MCKPSRCTLDLPMNPSVIGKQLQTWAVGIVFDLISHIRIDLLPELNMSAYLFSMSVPCFACMLVDVSPSLLLDLRASIPGLPSLFSFSVSGFINHNHLWLIVFYLWEQGTGK</sequence>
<organism evidence="2">
    <name type="scientific">Picea glauca</name>
    <name type="common">White spruce</name>
    <name type="synonym">Pinus glauca</name>
    <dbReference type="NCBI Taxonomy" id="3330"/>
    <lineage>
        <taxon>Eukaryota</taxon>
        <taxon>Viridiplantae</taxon>
        <taxon>Streptophyta</taxon>
        <taxon>Embryophyta</taxon>
        <taxon>Tracheophyta</taxon>
        <taxon>Spermatophyta</taxon>
        <taxon>Pinopsida</taxon>
        <taxon>Pinidae</taxon>
        <taxon>Conifers I</taxon>
        <taxon>Pinales</taxon>
        <taxon>Pinaceae</taxon>
        <taxon>Picea</taxon>
    </lineage>
</organism>
<geneLocation type="mitochondrion" evidence="2"/>
<reference evidence="2" key="1">
    <citation type="journal article" date="2015" name="Genome Biol. Evol.">
        <title>Organellar Genomes of White Spruce (Picea glauca): Assembly and Annotation.</title>
        <authorList>
            <person name="Jackman S.D."/>
            <person name="Warren R.L."/>
            <person name="Gibb E.A."/>
            <person name="Vandervalk B.P."/>
            <person name="Mohamadi H."/>
            <person name="Chu J."/>
            <person name="Raymond A."/>
            <person name="Pleasance S."/>
            <person name="Coope R."/>
            <person name="Wildung M.R."/>
            <person name="Ritland C.E."/>
            <person name="Bousquet J."/>
            <person name="Jones S.J."/>
            <person name="Bohlmann J."/>
            <person name="Birol I."/>
        </authorList>
    </citation>
    <scope>NUCLEOTIDE SEQUENCE [LARGE SCALE GENOMIC DNA]</scope>
    <source>
        <tissue evidence="2">Flushing bud</tissue>
    </source>
</reference>
<feature type="transmembrane region" description="Helical" evidence="1">
    <location>
        <begin position="50"/>
        <end position="72"/>
    </location>
</feature>
<keyword evidence="2" id="KW-0496">Mitochondrion</keyword>
<gene>
    <name evidence="2" type="ORF">ABT39_MTgene4361</name>
</gene>
<name>A0A101M0Y9_PICGL</name>
<protein>
    <submittedName>
        <fullName evidence="2">Uncharacterized protein</fullName>
    </submittedName>
</protein>
<keyword evidence="1" id="KW-0812">Transmembrane</keyword>
<dbReference type="AlphaFoldDB" id="A0A101M0Y9"/>
<feature type="transmembrane region" description="Helical" evidence="1">
    <location>
        <begin position="84"/>
        <end position="106"/>
    </location>
</feature>
<evidence type="ECO:0000256" key="1">
    <source>
        <dbReference type="SAM" id="Phobius"/>
    </source>
</evidence>
<accession>A0A101M0Y9</accession>
<evidence type="ECO:0000313" key="2">
    <source>
        <dbReference type="EMBL" id="KUM49024.1"/>
    </source>
</evidence>
<keyword evidence="1" id="KW-1133">Transmembrane helix</keyword>
<proteinExistence type="predicted"/>
<comment type="caution">
    <text evidence="2">The sequence shown here is derived from an EMBL/GenBank/DDBJ whole genome shotgun (WGS) entry which is preliminary data.</text>
</comment>